<dbReference type="EC" id="2.7.8.5" evidence="4"/>
<evidence type="ECO:0000256" key="5">
    <source>
        <dbReference type="ARBA" id="ARBA00014944"/>
    </source>
</evidence>
<dbReference type="InterPro" id="IPR050324">
    <property type="entry name" value="CDP-alcohol_PTase-I"/>
</dbReference>
<proteinExistence type="inferred from homology"/>
<organism evidence="16 17">
    <name type="scientific">Chondromyces apiculatus DSM 436</name>
    <dbReference type="NCBI Taxonomy" id="1192034"/>
    <lineage>
        <taxon>Bacteria</taxon>
        <taxon>Pseudomonadati</taxon>
        <taxon>Myxococcota</taxon>
        <taxon>Polyangia</taxon>
        <taxon>Polyangiales</taxon>
        <taxon>Polyangiaceae</taxon>
        <taxon>Chondromyces</taxon>
    </lineage>
</organism>
<dbReference type="InterPro" id="IPR004570">
    <property type="entry name" value="Phosphatidylglycerol_P_synth"/>
</dbReference>
<dbReference type="Proteomes" id="UP000019678">
    <property type="component" value="Unassembled WGS sequence"/>
</dbReference>
<evidence type="ECO:0000256" key="7">
    <source>
        <dbReference type="ARBA" id="ARBA00022679"/>
    </source>
</evidence>
<dbReference type="RefSeq" id="WP_044245062.1">
    <property type="nucleotide sequence ID" value="NZ_ASRX01000040.1"/>
</dbReference>
<keyword evidence="17" id="KW-1185">Reference proteome</keyword>
<dbReference type="AlphaFoldDB" id="A0A017T3Z4"/>
<keyword evidence="13" id="KW-1208">Phospholipid metabolism</keyword>
<dbReference type="PANTHER" id="PTHR14269:SF11">
    <property type="entry name" value="CDP-DIACYLGLYCEROL--GLYCEROL-3-PHOSPHATE 3-PHOSPHATIDYLTRANSFERASE"/>
    <property type="match status" value="1"/>
</dbReference>
<keyword evidence="7 15" id="KW-0808">Transferase</keyword>
<evidence type="ECO:0000256" key="9">
    <source>
        <dbReference type="ARBA" id="ARBA00022989"/>
    </source>
</evidence>
<evidence type="ECO:0000313" key="17">
    <source>
        <dbReference type="Proteomes" id="UP000019678"/>
    </source>
</evidence>
<dbReference type="OrthoDB" id="9796672at2"/>
<dbReference type="STRING" id="1192034.CAP_5070"/>
<comment type="caution">
    <text evidence="16">The sequence shown here is derived from an EMBL/GenBank/DDBJ whole genome shotgun (WGS) entry which is preliminary data.</text>
</comment>
<gene>
    <name evidence="16" type="ORF">CAP_5070</name>
</gene>
<evidence type="ECO:0000256" key="11">
    <source>
        <dbReference type="ARBA" id="ARBA00023136"/>
    </source>
</evidence>
<dbReference type="eggNOG" id="COG0558">
    <property type="taxonomic scope" value="Bacteria"/>
</dbReference>
<dbReference type="InterPro" id="IPR043130">
    <property type="entry name" value="CDP-OH_PTrfase_TM_dom"/>
</dbReference>
<dbReference type="EMBL" id="ASRX01000040">
    <property type="protein sequence ID" value="EYF03969.1"/>
    <property type="molecule type" value="Genomic_DNA"/>
</dbReference>
<dbReference type="PIRSF" id="PIRSF000847">
    <property type="entry name" value="Phos_ph_gly_syn"/>
    <property type="match status" value="1"/>
</dbReference>
<reference evidence="16 17" key="1">
    <citation type="submission" date="2013-05" db="EMBL/GenBank/DDBJ databases">
        <title>Genome assembly of Chondromyces apiculatus DSM 436.</title>
        <authorList>
            <person name="Sharma G."/>
            <person name="Khatri I."/>
            <person name="Kaur C."/>
            <person name="Mayilraj S."/>
            <person name="Subramanian S."/>
        </authorList>
    </citation>
    <scope>NUCLEOTIDE SEQUENCE [LARGE SCALE GENOMIC DNA]</scope>
    <source>
        <strain evidence="16 17">DSM 436</strain>
    </source>
</reference>
<comment type="catalytic activity">
    <reaction evidence="14">
        <text>a CDP-1,2-diacyl-sn-glycerol + sn-glycerol 3-phosphate = a 1,2-diacyl-sn-glycero-3-phospho-(1'-sn-glycero-3'-phosphate) + CMP + H(+)</text>
        <dbReference type="Rhea" id="RHEA:12593"/>
        <dbReference type="ChEBI" id="CHEBI:15378"/>
        <dbReference type="ChEBI" id="CHEBI:57597"/>
        <dbReference type="ChEBI" id="CHEBI:58332"/>
        <dbReference type="ChEBI" id="CHEBI:60110"/>
        <dbReference type="ChEBI" id="CHEBI:60377"/>
        <dbReference type="EC" id="2.7.8.5"/>
    </reaction>
</comment>
<keyword evidence="11" id="KW-0472">Membrane</keyword>
<evidence type="ECO:0000256" key="13">
    <source>
        <dbReference type="ARBA" id="ARBA00023264"/>
    </source>
</evidence>
<dbReference type="PANTHER" id="PTHR14269">
    <property type="entry name" value="CDP-DIACYLGLYCEROL--GLYCEROL-3-PHOSPHATE 3-PHOSPHATIDYLTRANSFERASE-RELATED"/>
    <property type="match status" value="1"/>
</dbReference>
<comment type="pathway">
    <text evidence="2">Phospholipid metabolism; phosphatidylglycerol biosynthesis; phosphatidylglycerol from CDP-diacylglycerol: step 1/2.</text>
</comment>
<dbReference type="GO" id="GO:0046474">
    <property type="term" value="P:glycerophospholipid biosynthetic process"/>
    <property type="evidence" value="ECO:0007669"/>
    <property type="project" value="TreeGrafter"/>
</dbReference>
<evidence type="ECO:0000256" key="6">
    <source>
        <dbReference type="ARBA" id="ARBA00022516"/>
    </source>
</evidence>
<dbReference type="GO" id="GO:0016020">
    <property type="term" value="C:membrane"/>
    <property type="evidence" value="ECO:0007669"/>
    <property type="project" value="UniProtKB-SubCell"/>
</dbReference>
<keyword evidence="12" id="KW-0594">Phospholipid biosynthesis</keyword>
<evidence type="ECO:0000256" key="3">
    <source>
        <dbReference type="ARBA" id="ARBA00010441"/>
    </source>
</evidence>
<evidence type="ECO:0000256" key="15">
    <source>
        <dbReference type="RuleBase" id="RU003750"/>
    </source>
</evidence>
<keyword evidence="8" id="KW-0812">Transmembrane</keyword>
<evidence type="ECO:0000256" key="10">
    <source>
        <dbReference type="ARBA" id="ARBA00023098"/>
    </source>
</evidence>
<comment type="similarity">
    <text evidence="3 15">Belongs to the CDP-alcohol phosphatidyltransferase class-I family.</text>
</comment>
<comment type="subcellular location">
    <subcellularLocation>
        <location evidence="1">Membrane</location>
        <topology evidence="1">Multi-pass membrane protein</topology>
    </subcellularLocation>
</comment>
<keyword evidence="6" id="KW-0444">Lipid biosynthesis</keyword>
<dbReference type="GO" id="GO:0008444">
    <property type="term" value="F:CDP-diacylglycerol-glycerol-3-phosphate 3-phosphatidyltransferase activity"/>
    <property type="evidence" value="ECO:0007669"/>
    <property type="project" value="UniProtKB-EC"/>
</dbReference>
<dbReference type="InterPro" id="IPR000462">
    <property type="entry name" value="CDP-OH_P_trans"/>
</dbReference>
<keyword evidence="10" id="KW-0443">Lipid metabolism</keyword>
<dbReference type="Gene3D" id="1.20.120.1760">
    <property type="match status" value="1"/>
</dbReference>
<evidence type="ECO:0000256" key="1">
    <source>
        <dbReference type="ARBA" id="ARBA00004141"/>
    </source>
</evidence>
<keyword evidence="9" id="KW-1133">Transmembrane helix</keyword>
<sequence>MPEISARDLLLLPNLISYTRLPLGALFPLVADRPLPALAVLALAGFTDMLDGWVARGSKHATATGAVIDPICDKLFAMAVVVTLVVQERIPLWGIVALCTREVLQLPLVLWIGLSPRFRGARFAIARANIPGKAATVLQFAAVLAAIAWPPALTASLWAAAVAGVGSGVSYWIRQIRHGRGATAG</sequence>
<dbReference type="Pfam" id="PF01066">
    <property type="entry name" value="CDP-OH_P_transf"/>
    <property type="match status" value="1"/>
</dbReference>
<evidence type="ECO:0000256" key="8">
    <source>
        <dbReference type="ARBA" id="ARBA00022692"/>
    </source>
</evidence>
<evidence type="ECO:0000256" key="4">
    <source>
        <dbReference type="ARBA" id="ARBA00013170"/>
    </source>
</evidence>
<evidence type="ECO:0000256" key="2">
    <source>
        <dbReference type="ARBA" id="ARBA00005042"/>
    </source>
</evidence>
<evidence type="ECO:0000313" key="16">
    <source>
        <dbReference type="EMBL" id="EYF03969.1"/>
    </source>
</evidence>
<evidence type="ECO:0000256" key="12">
    <source>
        <dbReference type="ARBA" id="ARBA00023209"/>
    </source>
</evidence>
<protein>
    <recommendedName>
        <fullName evidence="5">CDP-diacylglycerol--glycerol-3-phosphate 3-phosphatidyltransferase</fullName>
        <ecNumber evidence="4">2.7.8.5</ecNumber>
    </recommendedName>
</protein>
<accession>A0A017T3Z4</accession>
<dbReference type="InterPro" id="IPR048254">
    <property type="entry name" value="CDP_ALCOHOL_P_TRANSF_CS"/>
</dbReference>
<name>A0A017T3Z4_9BACT</name>
<dbReference type="PROSITE" id="PS00379">
    <property type="entry name" value="CDP_ALCOHOL_P_TRANSF"/>
    <property type="match status" value="1"/>
</dbReference>
<evidence type="ECO:0000256" key="14">
    <source>
        <dbReference type="ARBA" id="ARBA00048586"/>
    </source>
</evidence>